<dbReference type="CDD" id="cd14308">
    <property type="entry name" value="UBA_Mud1_like"/>
    <property type="match status" value="1"/>
</dbReference>
<feature type="compositionally biased region" description="Basic and acidic residues" evidence="1">
    <location>
        <begin position="566"/>
        <end position="575"/>
    </location>
</feature>
<organism evidence="3 4">
    <name type="scientific">Paraphaeosphaeria minitans</name>
    <dbReference type="NCBI Taxonomy" id="565426"/>
    <lineage>
        <taxon>Eukaryota</taxon>
        <taxon>Fungi</taxon>
        <taxon>Dikarya</taxon>
        <taxon>Ascomycota</taxon>
        <taxon>Pezizomycotina</taxon>
        <taxon>Dothideomycetes</taxon>
        <taxon>Pleosporomycetidae</taxon>
        <taxon>Pleosporales</taxon>
        <taxon>Massarineae</taxon>
        <taxon>Didymosphaeriaceae</taxon>
        <taxon>Paraphaeosphaeria</taxon>
    </lineage>
</organism>
<evidence type="ECO:0000313" key="4">
    <source>
        <dbReference type="Proteomes" id="UP000756921"/>
    </source>
</evidence>
<dbReference type="InterPro" id="IPR009060">
    <property type="entry name" value="UBA-like_sf"/>
</dbReference>
<dbReference type="SUPFAM" id="SSF46934">
    <property type="entry name" value="UBA-like"/>
    <property type="match status" value="1"/>
</dbReference>
<gene>
    <name evidence="3" type="ORF">PMIN01_00383</name>
</gene>
<dbReference type="SMART" id="SM00165">
    <property type="entry name" value="UBA"/>
    <property type="match status" value="1"/>
</dbReference>
<feature type="region of interest" description="Disordered" evidence="1">
    <location>
        <begin position="1"/>
        <end position="106"/>
    </location>
</feature>
<dbReference type="InterPro" id="IPR015940">
    <property type="entry name" value="UBA"/>
</dbReference>
<evidence type="ECO:0000256" key="1">
    <source>
        <dbReference type="SAM" id="MobiDB-lite"/>
    </source>
</evidence>
<protein>
    <recommendedName>
        <fullName evidence="2">UBA domain-containing protein</fullName>
    </recommendedName>
</protein>
<sequence>MRIIQDSEDEDDLELEEAEAAGPEGNASISSNASPKSGEKGSGSTESLKRAIVAAHRAQFRDDSSDRRHQSDPSGVPSAADLLASSKSQDAPQSSISLPGHDSKRRRTSLDGAVALCSARDVLPATLDDHHTELPNTNTHLGIIPERPWDFQGTMREVWEHHEPMGLFAQTVSSTIPNATATQEQLLAEVLAPGFLGVEPDPDPTASNYEPAKSSVPWSEYLKSSSRAPGVPSQSAEQLPLATSLGGTPIYIEPRPESPDPLHPGPVGQAFSVEATTGEAELQSITPNTFTSVPENIEQKPASVPNSEDEIVPIDAPLEQYKPRPSRSRSLKFNMEGSIDYSQRPERVAKKTRRTRTTGEVDTTSTATTPEKVRQICDMGFTPLTTKKALRQHNGDVTHTIDWLIANGLPTEDKTVSVKPSKSKNTKISKRVEDTHHDPTDMHHGQSAKGPVLLPSAAIDPSTTAIDEDALNSASTTSITKSPTVVRVVIPMKPTAPSKHVENQSIAPTGSDHVDDEKTAKHQKISDRLELQSEEQVISGKEPPKKKKRGRPIKETKTIESIAEEPEAKTSKHDTAVISQNEQLGNCTQKLDEPEIGVRKESVSDERQLSGANATNMDANFDHITSEPQPPPQKKVKQTTESPSSIGKGKTPYRVGLSKRARIAPLLRIVKK</sequence>
<keyword evidence="4" id="KW-1185">Reference proteome</keyword>
<feature type="compositionally biased region" description="Acidic residues" evidence="1">
    <location>
        <begin position="1"/>
        <end position="19"/>
    </location>
</feature>
<feature type="domain" description="UBA" evidence="2">
    <location>
        <begin position="367"/>
        <end position="407"/>
    </location>
</feature>
<feature type="compositionally biased region" description="Basic and acidic residues" evidence="1">
    <location>
        <begin position="430"/>
        <end position="444"/>
    </location>
</feature>
<feature type="compositionally biased region" description="Basic and acidic residues" evidence="1">
    <location>
        <begin position="512"/>
        <end position="531"/>
    </location>
</feature>
<accession>A0A9P6KWE1</accession>
<dbReference type="Gene3D" id="1.10.8.10">
    <property type="entry name" value="DNA helicase RuvA subunit, C-terminal domain"/>
    <property type="match status" value="1"/>
</dbReference>
<feature type="compositionally biased region" description="Polar residues" evidence="1">
    <location>
        <begin position="577"/>
        <end position="589"/>
    </location>
</feature>
<dbReference type="PROSITE" id="PS50030">
    <property type="entry name" value="UBA"/>
    <property type="match status" value="1"/>
</dbReference>
<evidence type="ECO:0000313" key="3">
    <source>
        <dbReference type="EMBL" id="KAF9740844.1"/>
    </source>
</evidence>
<proteinExistence type="predicted"/>
<dbReference type="OrthoDB" id="5404794at2759"/>
<feature type="compositionally biased region" description="Basic and acidic residues" evidence="1">
    <location>
        <begin position="590"/>
        <end position="608"/>
    </location>
</feature>
<dbReference type="Proteomes" id="UP000756921">
    <property type="component" value="Unassembled WGS sequence"/>
</dbReference>
<feature type="compositionally biased region" description="Polar residues" evidence="1">
    <location>
        <begin position="85"/>
        <end position="97"/>
    </location>
</feature>
<feature type="compositionally biased region" description="Basic and acidic residues" evidence="1">
    <location>
        <begin position="59"/>
        <end position="71"/>
    </location>
</feature>
<dbReference type="AlphaFoldDB" id="A0A9P6KWE1"/>
<dbReference type="EMBL" id="WJXW01000001">
    <property type="protein sequence ID" value="KAF9740844.1"/>
    <property type="molecule type" value="Genomic_DNA"/>
</dbReference>
<feature type="region of interest" description="Disordered" evidence="1">
    <location>
        <begin position="413"/>
        <end position="452"/>
    </location>
</feature>
<comment type="caution">
    <text evidence="3">The sequence shown here is derived from an EMBL/GenBank/DDBJ whole genome shotgun (WGS) entry which is preliminary data.</text>
</comment>
<feature type="region of interest" description="Disordered" evidence="1">
    <location>
        <begin position="497"/>
        <end position="657"/>
    </location>
</feature>
<evidence type="ECO:0000259" key="2">
    <source>
        <dbReference type="PROSITE" id="PS50030"/>
    </source>
</evidence>
<name>A0A9P6KWE1_9PLEO</name>
<feature type="region of interest" description="Disordered" evidence="1">
    <location>
        <begin position="343"/>
        <end position="367"/>
    </location>
</feature>
<reference evidence="3" key="1">
    <citation type="journal article" date="2020" name="Mol. Plant Microbe Interact.">
        <title>Genome Sequence of the Biocontrol Agent Coniothyrium minitans strain Conio (IMI 134523).</title>
        <authorList>
            <person name="Patel D."/>
            <person name="Shittu T.A."/>
            <person name="Baroncelli R."/>
            <person name="Muthumeenakshi S."/>
            <person name="Osborne T.H."/>
            <person name="Janganan T.K."/>
            <person name="Sreenivasaprasad S."/>
        </authorList>
    </citation>
    <scope>NUCLEOTIDE SEQUENCE</scope>
    <source>
        <strain evidence="3">Conio</strain>
    </source>
</reference>